<dbReference type="EMBL" id="JACCCC010000001">
    <property type="protein sequence ID" value="NYE48219.1"/>
    <property type="molecule type" value="Genomic_DNA"/>
</dbReference>
<accession>A0A852TW44</accession>
<dbReference type="InterPro" id="IPR011711">
    <property type="entry name" value="GntR_C"/>
</dbReference>
<evidence type="ECO:0000256" key="1">
    <source>
        <dbReference type="ARBA" id="ARBA00023015"/>
    </source>
</evidence>
<comment type="caution">
    <text evidence="5">The sequence shown here is derived from an EMBL/GenBank/DDBJ whole genome shotgun (WGS) entry which is preliminary data.</text>
</comment>
<dbReference type="GO" id="GO:0003700">
    <property type="term" value="F:DNA-binding transcription factor activity"/>
    <property type="evidence" value="ECO:0007669"/>
    <property type="project" value="InterPro"/>
</dbReference>
<keyword evidence="6" id="KW-1185">Reference proteome</keyword>
<dbReference type="PROSITE" id="PS50949">
    <property type="entry name" value="HTH_GNTR"/>
    <property type="match status" value="1"/>
</dbReference>
<reference evidence="5 6" key="1">
    <citation type="submission" date="2020-07" db="EMBL/GenBank/DDBJ databases">
        <title>Sequencing the genomes of 1000 actinobacteria strains.</title>
        <authorList>
            <person name="Klenk H.-P."/>
        </authorList>
    </citation>
    <scope>NUCLEOTIDE SEQUENCE [LARGE SCALE GENOMIC DNA]</scope>
    <source>
        <strain evidence="5 6">CXB654</strain>
    </source>
</reference>
<feature type="domain" description="HTH gntR-type" evidence="4">
    <location>
        <begin position="9"/>
        <end position="76"/>
    </location>
</feature>
<proteinExistence type="predicted"/>
<dbReference type="InterPro" id="IPR036388">
    <property type="entry name" value="WH-like_DNA-bd_sf"/>
</dbReference>
<dbReference type="InterPro" id="IPR000524">
    <property type="entry name" value="Tscrpt_reg_HTH_GntR"/>
</dbReference>
<dbReference type="Proteomes" id="UP000589036">
    <property type="component" value="Unassembled WGS sequence"/>
</dbReference>
<protein>
    <submittedName>
        <fullName evidence="5">DNA-binding GntR family transcriptional regulator</fullName>
    </submittedName>
</protein>
<dbReference type="PANTHER" id="PTHR43537">
    <property type="entry name" value="TRANSCRIPTIONAL REGULATOR, GNTR FAMILY"/>
    <property type="match status" value="1"/>
</dbReference>
<gene>
    <name evidence="5" type="ORF">HDA32_003339</name>
</gene>
<dbReference type="InterPro" id="IPR036390">
    <property type="entry name" value="WH_DNA-bd_sf"/>
</dbReference>
<dbReference type="Pfam" id="PF00392">
    <property type="entry name" value="GntR"/>
    <property type="match status" value="1"/>
</dbReference>
<keyword evidence="1" id="KW-0805">Transcription regulation</keyword>
<dbReference type="RefSeq" id="WP_179644043.1">
    <property type="nucleotide sequence ID" value="NZ_BAAAYY010000016.1"/>
</dbReference>
<evidence type="ECO:0000259" key="4">
    <source>
        <dbReference type="PROSITE" id="PS50949"/>
    </source>
</evidence>
<dbReference type="SMART" id="SM00895">
    <property type="entry name" value="FCD"/>
    <property type="match status" value="1"/>
</dbReference>
<evidence type="ECO:0000256" key="2">
    <source>
        <dbReference type="ARBA" id="ARBA00023125"/>
    </source>
</evidence>
<organism evidence="5 6">
    <name type="scientific">Spinactinospora alkalitolerans</name>
    <dbReference type="NCBI Taxonomy" id="687207"/>
    <lineage>
        <taxon>Bacteria</taxon>
        <taxon>Bacillati</taxon>
        <taxon>Actinomycetota</taxon>
        <taxon>Actinomycetes</taxon>
        <taxon>Streptosporangiales</taxon>
        <taxon>Nocardiopsidaceae</taxon>
        <taxon>Spinactinospora</taxon>
    </lineage>
</organism>
<dbReference type="InterPro" id="IPR008920">
    <property type="entry name" value="TF_FadR/GntR_C"/>
</dbReference>
<dbReference type="SUPFAM" id="SSF46785">
    <property type="entry name" value="Winged helix' DNA-binding domain"/>
    <property type="match status" value="1"/>
</dbReference>
<dbReference type="GO" id="GO:0003677">
    <property type="term" value="F:DNA binding"/>
    <property type="evidence" value="ECO:0007669"/>
    <property type="project" value="UniProtKB-KW"/>
</dbReference>
<keyword evidence="2 5" id="KW-0238">DNA-binding</keyword>
<evidence type="ECO:0000313" key="6">
    <source>
        <dbReference type="Proteomes" id="UP000589036"/>
    </source>
</evidence>
<evidence type="ECO:0000256" key="3">
    <source>
        <dbReference type="ARBA" id="ARBA00023163"/>
    </source>
</evidence>
<dbReference type="Gene3D" id="1.20.120.530">
    <property type="entry name" value="GntR ligand-binding domain-like"/>
    <property type="match status" value="1"/>
</dbReference>
<dbReference type="Gene3D" id="1.10.10.10">
    <property type="entry name" value="Winged helix-like DNA-binding domain superfamily/Winged helix DNA-binding domain"/>
    <property type="match status" value="1"/>
</dbReference>
<sequence length="221" mass="24197">MPIERVAAPTKSEIAYTALRDAIRTGELAPGERLLLQDLAGRLGMSLTPVRDALRLLAAHGLIEHRANYGAVVSQCTPERAEEIYRLRMLLEPMATELAAERASAEQLAAMGRALDVLDEAVGQGRENEVTVLNARFHHEIYTAADSDYLIEFVDRLWNGVPYQAISLAGRVHDSAAQHRAIMAALRERDGAAAAGLMRAHIAEAAEHTLRQLTDTDRGSR</sequence>
<evidence type="ECO:0000313" key="5">
    <source>
        <dbReference type="EMBL" id="NYE48219.1"/>
    </source>
</evidence>
<dbReference type="AlphaFoldDB" id="A0A852TW44"/>
<dbReference type="Pfam" id="PF07729">
    <property type="entry name" value="FCD"/>
    <property type="match status" value="1"/>
</dbReference>
<name>A0A852TW44_9ACTN</name>
<keyword evidence="3" id="KW-0804">Transcription</keyword>
<dbReference type="PANTHER" id="PTHR43537:SF5">
    <property type="entry name" value="UXU OPERON TRANSCRIPTIONAL REGULATOR"/>
    <property type="match status" value="1"/>
</dbReference>
<dbReference type="SUPFAM" id="SSF48008">
    <property type="entry name" value="GntR ligand-binding domain-like"/>
    <property type="match status" value="1"/>
</dbReference>
<dbReference type="SMART" id="SM00345">
    <property type="entry name" value="HTH_GNTR"/>
    <property type="match status" value="1"/>
</dbReference>
<dbReference type="CDD" id="cd07377">
    <property type="entry name" value="WHTH_GntR"/>
    <property type="match status" value="1"/>
</dbReference>